<protein>
    <submittedName>
        <fullName evidence="8">ECF RNA polymerase sigma factor SigH</fullName>
    </submittedName>
</protein>
<dbReference type="InterPro" id="IPR013324">
    <property type="entry name" value="RNA_pol_sigma_r3/r4-like"/>
</dbReference>
<proteinExistence type="inferred from homology"/>
<dbReference type="NCBIfam" id="TIGR02937">
    <property type="entry name" value="sigma70-ECF"/>
    <property type="match status" value="1"/>
</dbReference>
<evidence type="ECO:0000313" key="9">
    <source>
        <dbReference type="Proteomes" id="UP000466681"/>
    </source>
</evidence>
<dbReference type="PANTHER" id="PTHR43133:SF59">
    <property type="entry name" value="ECF RNA POLYMERASE SIGMA FACTOR SIGR"/>
    <property type="match status" value="1"/>
</dbReference>
<keyword evidence="9" id="KW-1185">Reference proteome</keyword>
<dbReference type="InterPro" id="IPR013249">
    <property type="entry name" value="RNA_pol_sigma70_r4_t2"/>
</dbReference>
<dbReference type="Gene3D" id="1.10.1740.10">
    <property type="match status" value="1"/>
</dbReference>
<keyword evidence="5" id="KW-0804">Transcription</keyword>
<dbReference type="Gene3D" id="1.10.10.10">
    <property type="entry name" value="Winged helix-like DNA-binding domain superfamily/Winged helix DNA-binding domain"/>
    <property type="match status" value="1"/>
</dbReference>
<dbReference type="PANTHER" id="PTHR43133">
    <property type="entry name" value="RNA POLYMERASE ECF-TYPE SIGMA FACTO"/>
    <property type="match status" value="1"/>
</dbReference>
<dbReference type="SUPFAM" id="SSF88659">
    <property type="entry name" value="Sigma3 and sigma4 domains of RNA polymerase sigma factors"/>
    <property type="match status" value="1"/>
</dbReference>
<keyword evidence="2" id="KW-0805">Transcription regulation</keyword>
<dbReference type="CDD" id="cd06171">
    <property type="entry name" value="Sigma70_r4"/>
    <property type="match status" value="1"/>
</dbReference>
<dbReference type="InterPro" id="IPR007627">
    <property type="entry name" value="RNA_pol_sigma70_r2"/>
</dbReference>
<dbReference type="InterPro" id="IPR013325">
    <property type="entry name" value="RNA_pol_sigma_r2"/>
</dbReference>
<feature type="domain" description="RNA polymerase sigma-70 region 2" evidence="6">
    <location>
        <begin position="23"/>
        <end position="83"/>
    </location>
</feature>
<dbReference type="AlphaFoldDB" id="A0AAD1M4L1"/>
<dbReference type="GO" id="GO:0016987">
    <property type="term" value="F:sigma factor activity"/>
    <property type="evidence" value="ECO:0007669"/>
    <property type="project" value="UniProtKB-KW"/>
</dbReference>
<dbReference type="GO" id="GO:0006352">
    <property type="term" value="P:DNA-templated transcription initiation"/>
    <property type="evidence" value="ECO:0007669"/>
    <property type="project" value="InterPro"/>
</dbReference>
<dbReference type="Proteomes" id="UP000466681">
    <property type="component" value="Chromosome"/>
</dbReference>
<organism evidence="8 9">
    <name type="scientific">Mycolicibacterium moriokaense</name>
    <dbReference type="NCBI Taxonomy" id="39691"/>
    <lineage>
        <taxon>Bacteria</taxon>
        <taxon>Bacillati</taxon>
        <taxon>Actinomycetota</taxon>
        <taxon>Actinomycetes</taxon>
        <taxon>Mycobacteriales</taxon>
        <taxon>Mycobacteriaceae</taxon>
        <taxon>Mycolicibacterium</taxon>
    </lineage>
</organism>
<keyword evidence="4" id="KW-0238">DNA-binding</keyword>
<dbReference type="Pfam" id="PF08281">
    <property type="entry name" value="Sigma70_r4_2"/>
    <property type="match status" value="1"/>
</dbReference>
<reference evidence="8 9" key="1">
    <citation type="journal article" date="2019" name="Emerg. Microbes Infect.">
        <title>Comprehensive subspecies identification of 175 nontuberculous mycobacteria species based on 7547 genomic profiles.</title>
        <authorList>
            <person name="Matsumoto Y."/>
            <person name="Kinjo T."/>
            <person name="Motooka D."/>
            <person name="Nabeya D."/>
            <person name="Jung N."/>
            <person name="Uechi K."/>
            <person name="Horii T."/>
            <person name="Iida T."/>
            <person name="Fujita J."/>
            <person name="Nakamura S."/>
        </authorList>
    </citation>
    <scope>NUCLEOTIDE SEQUENCE [LARGE SCALE GENOMIC DNA]</scope>
    <source>
        <strain evidence="8 9">JCM 6375</strain>
    </source>
</reference>
<dbReference type="KEGG" id="mmor:MMOR_03360"/>
<evidence type="ECO:0000256" key="3">
    <source>
        <dbReference type="ARBA" id="ARBA00023082"/>
    </source>
</evidence>
<dbReference type="GO" id="GO:0003677">
    <property type="term" value="F:DNA binding"/>
    <property type="evidence" value="ECO:0007669"/>
    <property type="project" value="UniProtKB-KW"/>
</dbReference>
<accession>A0AAD1M4L1</accession>
<dbReference type="InterPro" id="IPR039425">
    <property type="entry name" value="RNA_pol_sigma-70-like"/>
</dbReference>
<evidence type="ECO:0000256" key="1">
    <source>
        <dbReference type="ARBA" id="ARBA00010641"/>
    </source>
</evidence>
<evidence type="ECO:0000256" key="5">
    <source>
        <dbReference type="ARBA" id="ARBA00023163"/>
    </source>
</evidence>
<name>A0AAD1M4L1_9MYCO</name>
<evidence type="ECO:0000259" key="7">
    <source>
        <dbReference type="Pfam" id="PF08281"/>
    </source>
</evidence>
<dbReference type="InterPro" id="IPR014284">
    <property type="entry name" value="RNA_pol_sigma-70_dom"/>
</dbReference>
<dbReference type="InterPro" id="IPR036388">
    <property type="entry name" value="WH-like_DNA-bd_sf"/>
</dbReference>
<dbReference type="EMBL" id="AP022560">
    <property type="protein sequence ID" value="BBW99399.1"/>
    <property type="molecule type" value="Genomic_DNA"/>
</dbReference>
<dbReference type="Pfam" id="PF04542">
    <property type="entry name" value="Sigma70_r2"/>
    <property type="match status" value="1"/>
</dbReference>
<dbReference type="SUPFAM" id="SSF88946">
    <property type="entry name" value="Sigma2 domain of RNA polymerase sigma factors"/>
    <property type="match status" value="1"/>
</dbReference>
<feature type="domain" description="RNA polymerase sigma factor 70 region 4 type 2" evidence="7">
    <location>
        <begin position="123"/>
        <end position="174"/>
    </location>
</feature>
<evidence type="ECO:0000259" key="6">
    <source>
        <dbReference type="Pfam" id="PF04542"/>
    </source>
</evidence>
<gene>
    <name evidence="8" type="primary">sigH</name>
    <name evidence="8" type="ORF">MMOR_03360</name>
</gene>
<evidence type="ECO:0000256" key="4">
    <source>
        <dbReference type="ARBA" id="ARBA00023125"/>
    </source>
</evidence>
<sequence length="193" mass="21609">MPENDALLTARFERDAIPLINEFYRHALKLTHDHADAEDLLQETAAKAYAGFHGFRDGTNLAGWLYRILLNSHISSYRKQQRRPAQWLTDEFTDGQLVAEAAHTSAGLRSAEDEVLDLIGDDNIQEAMRQLPEKLRTALYYADVEGLRINEIAAITGAPPGTVMTRVHRARIRLRGLLADVARARGYSLDDAA</sequence>
<keyword evidence="3" id="KW-0731">Sigma factor</keyword>
<evidence type="ECO:0000313" key="8">
    <source>
        <dbReference type="EMBL" id="BBW99399.1"/>
    </source>
</evidence>
<comment type="similarity">
    <text evidence="1">Belongs to the sigma-70 factor family. ECF subfamily.</text>
</comment>
<evidence type="ECO:0000256" key="2">
    <source>
        <dbReference type="ARBA" id="ARBA00023015"/>
    </source>
</evidence>